<dbReference type="AlphaFoldDB" id="A0AAD1HJ37"/>
<name>A0AAD1HJ37_9MYCO</name>
<evidence type="ECO:0000313" key="2">
    <source>
        <dbReference type="Proteomes" id="UP000466681"/>
    </source>
</evidence>
<dbReference type="EMBL" id="AP022560">
    <property type="protein sequence ID" value="BBX05166.1"/>
    <property type="molecule type" value="Genomic_DNA"/>
</dbReference>
<accession>A0AAD1HJ37</accession>
<keyword evidence="2" id="KW-1185">Reference proteome</keyword>
<organism evidence="1 2">
    <name type="scientific">Mycolicibacterium moriokaense</name>
    <dbReference type="NCBI Taxonomy" id="39691"/>
    <lineage>
        <taxon>Bacteria</taxon>
        <taxon>Bacillati</taxon>
        <taxon>Actinomycetota</taxon>
        <taxon>Actinomycetes</taxon>
        <taxon>Mycobacteriales</taxon>
        <taxon>Mycobacteriaceae</taxon>
        <taxon>Mycolicibacterium</taxon>
    </lineage>
</organism>
<dbReference type="KEGG" id="mmor:MMOR_61020"/>
<gene>
    <name evidence="1" type="ORF">MMOR_61020</name>
</gene>
<proteinExistence type="predicted"/>
<protein>
    <submittedName>
        <fullName evidence="1">Uncharacterized protein</fullName>
    </submittedName>
</protein>
<evidence type="ECO:0000313" key="1">
    <source>
        <dbReference type="EMBL" id="BBX05166.1"/>
    </source>
</evidence>
<reference evidence="1 2" key="1">
    <citation type="journal article" date="2019" name="Emerg. Microbes Infect.">
        <title>Comprehensive subspecies identification of 175 nontuberculous mycobacteria species based on 7547 genomic profiles.</title>
        <authorList>
            <person name="Matsumoto Y."/>
            <person name="Kinjo T."/>
            <person name="Motooka D."/>
            <person name="Nabeya D."/>
            <person name="Jung N."/>
            <person name="Uechi K."/>
            <person name="Horii T."/>
            <person name="Iida T."/>
            <person name="Fujita J."/>
            <person name="Nakamura S."/>
        </authorList>
    </citation>
    <scope>NUCLEOTIDE SEQUENCE [LARGE SCALE GENOMIC DNA]</scope>
    <source>
        <strain evidence="1 2">JCM 6375</strain>
    </source>
</reference>
<sequence length="164" mass="16951">MDTNWNSYGPACVDRPDTAVKFLITMTKVLHVLATAFAAPTIAGMAIAAPALADPPLLNGTYSSADGDPYNVWTFVTKCGAAGCTGTVTSNQGWQVPTTLSGGRWIFTVSKPGGLTCDDGHYEPAVVSMAVDPTTLAGILSSDSNYGCAGGVVTQSPFQLQKIS</sequence>
<dbReference type="Proteomes" id="UP000466681">
    <property type="component" value="Chromosome"/>
</dbReference>